<dbReference type="AlphaFoldDB" id="A0A2N5Y6X8"/>
<name>A0A2N5Y6X8_9GAMM</name>
<evidence type="ECO:0000256" key="1">
    <source>
        <dbReference type="ARBA" id="ARBA00004772"/>
    </source>
</evidence>
<evidence type="ECO:0000313" key="12">
    <source>
        <dbReference type="Proteomes" id="UP000234845"/>
    </source>
</evidence>
<evidence type="ECO:0000256" key="5">
    <source>
        <dbReference type="ARBA" id="ARBA00023244"/>
    </source>
</evidence>
<dbReference type="GO" id="GO:0004852">
    <property type="term" value="F:uroporphyrinogen-III synthase activity"/>
    <property type="evidence" value="ECO:0007669"/>
    <property type="project" value="UniProtKB-UniRule"/>
</dbReference>
<evidence type="ECO:0000256" key="6">
    <source>
        <dbReference type="ARBA" id="ARBA00037589"/>
    </source>
</evidence>
<reference evidence="12" key="1">
    <citation type="submission" date="2017-11" db="EMBL/GenBank/DDBJ databases">
        <title>The draft genome sequence of Chromatocurvus sp. F02.</title>
        <authorList>
            <person name="Du Z.-J."/>
            <person name="Chang Y.-Q."/>
        </authorList>
    </citation>
    <scope>NUCLEOTIDE SEQUENCE [LARGE SCALE GENOMIC DNA]</scope>
    <source>
        <strain evidence="12">F02</strain>
    </source>
</reference>
<evidence type="ECO:0000256" key="3">
    <source>
        <dbReference type="ARBA" id="ARBA00013109"/>
    </source>
</evidence>
<gene>
    <name evidence="11" type="ORF">CWI75_02050</name>
</gene>
<evidence type="ECO:0000256" key="9">
    <source>
        <dbReference type="RuleBase" id="RU366031"/>
    </source>
</evidence>
<evidence type="ECO:0000256" key="4">
    <source>
        <dbReference type="ARBA" id="ARBA00023239"/>
    </source>
</evidence>
<keyword evidence="5 9" id="KW-0627">Porphyrin biosynthesis</keyword>
<dbReference type="Proteomes" id="UP000234845">
    <property type="component" value="Unassembled WGS sequence"/>
</dbReference>
<comment type="similarity">
    <text evidence="2 9">Belongs to the uroporphyrinogen-III synthase family.</text>
</comment>
<comment type="catalytic activity">
    <reaction evidence="8 9">
        <text>hydroxymethylbilane = uroporphyrinogen III + H2O</text>
        <dbReference type="Rhea" id="RHEA:18965"/>
        <dbReference type="ChEBI" id="CHEBI:15377"/>
        <dbReference type="ChEBI" id="CHEBI:57308"/>
        <dbReference type="ChEBI" id="CHEBI:57845"/>
        <dbReference type="EC" id="4.2.1.75"/>
    </reaction>
</comment>
<evidence type="ECO:0000256" key="2">
    <source>
        <dbReference type="ARBA" id="ARBA00008133"/>
    </source>
</evidence>
<dbReference type="Pfam" id="PF02602">
    <property type="entry name" value="HEM4"/>
    <property type="match status" value="1"/>
</dbReference>
<evidence type="ECO:0000256" key="8">
    <source>
        <dbReference type="ARBA" id="ARBA00048617"/>
    </source>
</evidence>
<comment type="function">
    <text evidence="6 9">Catalyzes cyclization of the linear tetrapyrrole, hydroxymethylbilane, to the macrocyclic uroporphyrinogen III.</text>
</comment>
<dbReference type="EMBL" id="PKLZ01000001">
    <property type="protein sequence ID" value="PLW84153.1"/>
    <property type="molecule type" value="Genomic_DNA"/>
</dbReference>
<evidence type="ECO:0000256" key="7">
    <source>
        <dbReference type="ARBA" id="ARBA00040167"/>
    </source>
</evidence>
<keyword evidence="4 9" id="KW-0456">Lyase</keyword>
<protein>
    <recommendedName>
        <fullName evidence="7 9">Uroporphyrinogen-III synthase</fullName>
        <ecNumber evidence="3 9">4.2.1.75</ecNumber>
    </recommendedName>
</protein>
<dbReference type="InterPro" id="IPR036108">
    <property type="entry name" value="4pyrrol_syn_uPrphyn_synt_sf"/>
</dbReference>
<accession>A0A2N5Y6X8</accession>
<dbReference type="EC" id="4.2.1.75" evidence="3 9"/>
<dbReference type="InterPro" id="IPR039793">
    <property type="entry name" value="UROS/Hem4"/>
</dbReference>
<evidence type="ECO:0000259" key="10">
    <source>
        <dbReference type="Pfam" id="PF02602"/>
    </source>
</evidence>
<sequence>MATRAVLVTRPAGQGDALCAALADRGWQAHHLPLLDLQPLPRLPAEERQRVLALAEFDHVIFISANAVRFGMAVVEDYWPQLPAGMHWYAVGTGTARALADYGISAQTPEREMTSEGLLALPGLQQVAGARILIVKGEGGRTTLAQALGARGARVETLACYRRSPPKLLPGELAAAIERWRIGAIMISSGEGLANMLALLDRPETSNLQSVTLLLPSARIAAAARAAGFRHIVVAENASDEAMLHALEQWCPSTGEKL</sequence>
<dbReference type="CDD" id="cd06578">
    <property type="entry name" value="HemD"/>
    <property type="match status" value="1"/>
</dbReference>
<proteinExistence type="inferred from homology"/>
<dbReference type="PANTHER" id="PTHR38042:SF1">
    <property type="entry name" value="UROPORPHYRINOGEN-III SYNTHASE, CHLOROPLASTIC"/>
    <property type="match status" value="1"/>
</dbReference>
<dbReference type="SUPFAM" id="SSF69618">
    <property type="entry name" value="HemD-like"/>
    <property type="match status" value="1"/>
</dbReference>
<feature type="domain" description="Tetrapyrrole biosynthesis uroporphyrinogen III synthase" evidence="10">
    <location>
        <begin position="17"/>
        <end position="244"/>
    </location>
</feature>
<dbReference type="UniPathway" id="UPA00251">
    <property type="reaction ID" value="UER00320"/>
</dbReference>
<evidence type="ECO:0000313" key="11">
    <source>
        <dbReference type="EMBL" id="PLW84153.1"/>
    </source>
</evidence>
<keyword evidence="12" id="KW-1185">Reference proteome</keyword>
<dbReference type="GO" id="GO:0006782">
    <property type="term" value="P:protoporphyrinogen IX biosynthetic process"/>
    <property type="evidence" value="ECO:0007669"/>
    <property type="project" value="UniProtKB-UniRule"/>
</dbReference>
<dbReference type="GO" id="GO:0006780">
    <property type="term" value="P:uroporphyrinogen III biosynthetic process"/>
    <property type="evidence" value="ECO:0007669"/>
    <property type="project" value="UniProtKB-UniRule"/>
</dbReference>
<dbReference type="RefSeq" id="WP_101519789.1">
    <property type="nucleotide sequence ID" value="NZ_PKLZ01000001.1"/>
</dbReference>
<comment type="pathway">
    <text evidence="1 9">Porphyrin-containing compound metabolism; protoporphyrin-IX biosynthesis; coproporphyrinogen-III from 5-aminolevulinate: step 3/4.</text>
</comment>
<dbReference type="OrthoDB" id="9787650at2"/>
<organism evidence="11 12">
    <name type="scientific">Kineobactrum sediminis</name>
    <dbReference type="NCBI Taxonomy" id="1905677"/>
    <lineage>
        <taxon>Bacteria</taxon>
        <taxon>Pseudomonadati</taxon>
        <taxon>Pseudomonadota</taxon>
        <taxon>Gammaproteobacteria</taxon>
        <taxon>Cellvibrionales</taxon>
        <taxon>Halieaceae</taxon>
        <taxon>Kineobactrum</taxon>
    </lineage>
</organism>
<comment type="caution">
    <text evidence="11">The sequence shown here is derived from an EMBL/GenBank/DDBJ whole genome shotgun (WGS) entry which is preliminary data.</text>
</comment>
<dbReference type="InterPro" id="IPR003754">
    <property type="entry name" value="4pyrrol_synth_uPrphyn_synth"/>
</dbReference>
<dbReference type="Gene3D" id="3.40.50.10090">
    <property type="match status" value="2"/>
</dbReference>
<dbReference type="PANTHER" id="PTHR38042">
    <property type="entry name" value="UROPORPHYRINOGEN-III SYNTHASE, CHLOROPLASTIC"/>
    <property type="match status" value="1"/>
</dbReference>